<dbReference type="Gene3D" id="3.40.960.10">
    <property type="entry name" value="VSR Endonuclease"/>
    <property type="match status" value="1"/>
</dbReference>
<evidence type="ECO:0000313" key="2">
    <source>
        <dbReference type="EMBL" id="MBM7800325.1"/>
    </source>
</evidence>
<proteinExistence type="predicted"/>
<name>A0ABS2RMX0_9ACTN</name>
<feature type="domain" description="DUF559" evidence="1">
    <location>
        <begin position="227"/>
        <end position="291"/>
    </location>
</feature>
<dbReference type="InterPro" id="IPR007569">
    <property type="entry name" value="DUF559"/>
</dbReference>
<evidence type="ECO:0000259" key="1">
    <source>
        <dbReference type="Pfam" id="PF04480"/>
    </source>
</evidence>
<evidence type="ECO:0000313" key="3">
    <source>
        <dbReference type="Proteomes" id="UP000704762"/>
    </source>
</evidence>
<dbReference type="SUPFAM" id="SSF52980">
    <property type="entry name" value="Restriction endonuclease-like"/>
    <property type="match status" value="1"/>
</dbReference>
<gene>
    <name evidence="2" type="ORF">JOE57_003246</name>
</gene>
<accession>A0ABS2RMX0</accession>
<comment type="caution">
    <text evidence="2">The sequence shown here is derived from an EMBL/GenBank/DDBJ whole genome shotgun (WGS) entry which is preliminary data.</text>
</comment>
<dbReference type="InterPro" id="IPR011335">
    <property type="entry name" value="Restrct_endonuc-II-like"/>
</dbReference>
<reference evidence="2 3" key="1">
    <citation type="submission" date="2021-01" db="EMBL/GenBank/DDBJ databases">
        <title>Sequencing the genomes of 1000 actinobacteria strains.</title>
        <authorList>
            <person name="Klenk H.-P."/>
        </authorList>
    </citation>
    <scope>NUCLEOTIDE SEQUENCE [LARGE SCALE GENOMIC DNA]</scope>
    <source>
        <strain evidence="2 3">DSM 18662</strain>
    </source>
</reference>
<dbReference type="EMBL" id="JAFBCF010000001">
    <property type="protein sequence ID" value="MBM7800325.1"/>
    <property type="molecule type" value="Genomic_DNA"/>
</dbReference>
<protein>
    <recommendedName>
        <fullName evidence="1">DUF559 domain-containing protein</fullName>
    </recommendedName>
</protein>
<sequence length="313" mass="34868">MRRVPRQVPPFDTRSPFFRYEALAAGLTDVDLRGERFRRIFQGIYVNFSTPVDVRTRARAALRVMPSGSHISHCTAVELWGGVSPDSSQTHISVVSGSVRSVRQGIKSHLALPGAAIVALGGMPVASPTQAFLELATMGASLVDLVIAGDSLVKSANVGPEDFVSAAKQWRGRGARLARRAARLVRPGVDSPMETRLRLLVVFAGLPEPRINWIIRNDEGGWRLRFDLAYPELKLIIEYDGRQHADSDRQWLRDIGRREELDEMGWRIIVVTSQGIYSEPDATLKRIQKALVERGAVGVPRRLSSEWTRHFSQ</sequence>
<dbReference type="Proteomes" id="UP000704762">
    <property type="component" value="Unassembled WGS sequence"/>
</dbReference>
<dbReference type="RefSeq" id="WP_204919615.1">
    <property type="nucleotide sequence ID" value="NZ_BAAAQP010000003.1"/>
</dbReference>
<keyword evidence="3" id="KW-1185">Reference proteome</keyword>
<organism evidence="2 3">
    <name type="scientific">Microlunatus panaciterrae</name>
    <dbReference type="NCBI Taxonomy" id="400768"/>
    <lineage>
        <taxon>Bacteria</taxon>
        <taxon>Bacillati</taxon>
        <taxon>Actinomycetota</taxon>
        <taxon>Actinomycetes</taxon>
        <taxon>Propionibacteriales</taxon>
        <taxon>Propionibacteriaceae</taxon>
        <taxon>Microlunatus</taxon>
    </lineage>
</organism>
<dbReference type="Pfam" id="PF04480">
    <property type="entry name" value="DUF559"/>
    <property type="match status" value="1"/>
</dbReference>